<protein>
    <submittedName>
        <fullName evidence="1">Methyltransferase domain-containing protein</fullName>
    </submittedName>
</protein>
<dbReference type="Pfam" id="PF13489">
    <property type="entry name" value="Methyltransf_23"/>
    <property type="match status" value="1"/>
</dbReference>
<dbReference type="GO" id="GO:0032259">
    <property type="term" value="P:methylation"/>
    <property type="evidence" value="ECO:0007669"/>
    <property type="project" value="UniProtKB-KW"/>
</dbReference>
<dbReference type="RefSeq" id="WP_084577368.1">
    <property type="nucleotide sequence ID" value="NZ_CP155572.1"/>
</dbReference>
<dbReference type="CDD" id="cd02440">
    <property type="entry name" value="AdoMet_MTases"/>
    <property type="match status" value="1"/>
</dbReference>
<dbReference type="OrthoDB" id="146133at2"/>
<dbReference type="PANTHER" id="PTHR43667">
    <property type="entry name" value="CYCLOPROPANE-FATTY-ACYL-PHOSPHOLIPID SYNTHASE"/>
    <property type="match status" value="1"/>
</dbReference>
<evidence type="ECO:0000313" key="2">
    <source>
        <dbReference type="Proteomes" id="UP000192738"/>
    </source>
</evidence>
<gene>
    <name evidence="1" type="ORF">SAMN04488500_118109</name>
</gene>
<dbReference type="InterPro" id="IPR050723">
    <property type="entry name" value="CFA/CMAS"/>
</dbReference>
<dbReference type="STRING" id="112901.SAMN04488500_118109"/>
<dbReference type="InterPro" id="IPR029063">
    <property type="entry name" value="SAM-dependent_MTases_sf"/>
</dbReference>
<organism evidence="1 2">
    <name type="scientific">Sporomusa malonica</name>
    <dbReference type="NCBI Taxonomy" id="112901"/>
    <lineage>
        <taxon>Bacteria</taxon>
        <taxon>Bacillati</taxon>
        <taxon>Bacillota</taxon>
        <taxon>Negativicutes</taxon>
        <taxon>Selenomonadales</taxon>
        <taxon>Sporomusaceae</taxon>
        <taxon>Sporomusa</taxon>
    </lineage>
</organism>
<reference evidence="1 2" key="1">
    <citation type="submission" date="2017-04" db="EMBL/GenBank/DDBJ databases">
        <authorList>
            <person name="Afonso C.L."/>
            <person name="Miller P.J."/>
            <person name="Scott M.A."/>
            <person name="Spackman E."/>
            <person name="Goraichik I."/>
            <person name="Dimitrov K.M."/>
            <person name="Suarez D.L."/>
            <person name="Swayne D.E."/>
        </authorList>
    </citation>
    <scope>NUCLEOTIDE SEQUENCE [LARGE SCALE GENOMIC DNA]</scope>
    <source>
        <strain evidence="1 2">DSM 5090</strain>
    </source>
</reference>
<dbReference type="GO" id="GO:0008168">
    <property type="term" value="F:methyltransferase activity"/>
    <property type="evidence" value="ECO:0007669"/>
    <property type="project" value="UniProtKB-KW"/>
</dbReference>
<proteinExistence type="predicted"/>
<keyword evidence="1" id="KW-0489">Methyltransferase</keyword>
<dbReference type="Proteomes" id="UP000192738">
    <property type="component" value="Unassembled WGS sequence"/>
</dbReference>
<dbReference type="EMBL" id="FWXI01000018">
    <property type="protein sequence ID" value="SMD01564.1"/>
    <property type="molecule type" value="Genomic_DNA"/>
</dbReference>
<accession>A0A1W2DVR9</accession>
<keyword evidence="1" id="KW-0808">Transferase</keyword>
<keyword evidence="2" id="KW-1185">Reference proteome</keyword>
<sequence length="230" mass="26589">MVQEDKLYDVWWQNRAEGEQQMEDSHIRGWQEVINLIQEQDLSNMTVLDFGCNQGGFLRFLYQAKPFKEGMGIDLAQQSIAVADSRKGDLPLTYVATPNPEQFANRFDLAVSQAVIYLIKDLKTHAWKVKQMLKPGGVYYATYTDCNDNPSLEHFTQWINQNSLVESNAHTLDFIAETFAAEGFQVEIQRRRPQGFIDISRKEDGFLRIADRLKASYEDAYIFRFVLAEK</sequence>
<evidence type="ECO:0000313" key="1">
    <source>
        <dbReference type="EMBL" id="SMD01564.1"/>
    </source>
</evidence>
<dbReference type="AlphaFoldDB" id="A0A1W2DVR9"/>
<dbReference type="Gene3D" id="3.40.50.150">
    <property type="entry name" value="Vaccinia Virus protein VP39"/>
    <property type="match status" value="1"/>
</dbReference>
<dbReference type="PANTHER" id="PTHR43667:SF2">
    <property type="entry name" value="FATTY ACID C-METHYL TRANSFERASE"/>
    <property type="match status" value="1"/>
</dbReference>
<dbReference type="SUPFAM" id="SSF53335">
    <property type="entry name" value="S-adenosyl-L-methionine-dependent methyltransferases"/>
    <property type="match status" value="1"/>
</dbReference>
<name>A0A1W2DVR9_9FIRM</name>